<evidence type="ECO:0000256" key="3">
    <source>
        <dbReference type="ARBA" id="ARBA00022723"/>
    </source>
</evidence>
<dbReference type="GO" id="GO:0040029">
    <property type="term" value="P:epigenetic regulation of gene expression"/>
    <property type="evidence" value="ECO:0007669"/>
    <property type="project" value="TreeGrafter"/>
</dbReference>
<proteinExistence type="inferred from homology"/>
<evidence type="ECO:0000256" key="5">
    <source>
        <dbReference type="ARBA" id="ARBA00022833"/>
    </source>
</evidence>
<dbReference type="Proteomes" id="UP000332515">
    <property type="component" value="Unassembled WGS sequence"/>
</dbReference>
<evidence type="ECO:0000259" key="6">
    <source>
        <dbReference type="Pfam" id="PF00850"/>
    </source>
</evidence>
<dbReference type="RefSeq" id="WP_312861492.1">
    <property type="nucleotide sequence ID" value="NZ_VWNA01000001.1"/>
</dbReference>
<dbReference type="SUPFAM" id="SSF52768">
    <property type="entry name" value="Arginase/deacetylase"/>
    <property type="match status" value="1"/>
</dbReference>
<feature type="domain" description="Histone deacetylase" evidence="6">
    <location>
        <begin position="28"/>
        <end position="336"/>
    </location>
</feature>
<dbReference type="InterPro" id="IPR023696">
    <property type="entry name" value="Ureohydrolase_dom_sf"/>
</dbReference>
<gene>
    <name evidence="7" type="ORF">F0357_07300</name>
</gene>
<evidence type="ECO:0000313" key="7">
    <source>
        <dbReference type="EMBL" id="MQT12472.1"/>
    </source>
</evidence>
<keyword evidence="5" id="KW-0862">Zinc</keyword>
<dbReference type="PANTHER" id="PTHR10625:SF17">
    <property type="entry name" value="HISTONE DEACETYLASE 8"/>
    <property type="match status" value="1"/>
</dbReference>
<evidence type="ECO:0000256" key="1">
    <source>
        <dbReference type="ARBA" id="ARBA00001947"/>
    </source>
</evidence>
<dbReference type="InterPro" id="IPR000286">
    <property type="entry name" value="HDACs"/>
</dbReference>
<organism evidence="7 8">
    <name type="scientific">Segnochrobactrum spirostomi</name>
    <dbReference type="NCBI Taxonomy" id="2608987"/>
    <lineage>
        <taxon>Bacteria</taxon>
        <taxon>Pseudomonadati</taxon>
        <taxon>Pseudomonadota</taxon>
        <taxon>Alphaproteobacteria</taxon>
        <taxon>Hyphomicrobiales</taxon>
        <taxon>Segnochrobactraceae</taxon>
        <taxon>Segnochrobactrum</taxon>
    </lineage>
</organism>
<dbReference type="EMBL" id="VWNA01000001">
    <property type="protein sequence ID" value="MQT12472.1"/>
    <property type="molecule type" value="Genomic_DNA"/>
</dbReference>
<keyword evidence="8" id="KW-1185">Reference proteome</keyword>
<name>A0A6A7Y3Y9_9HYPH</name>
<dbReference type="GO" id="GO:0046872">
    <property type="term" value="F:metal ion binding"/>
    <property type="evidence" value="ECO:0007669"/>
    <property type="project" value="UniProtKB-KW"/>
</dbReference>
<dbReference type="PRINTS" id="PR01270">
    <property type="entry name" value="HDASUPER"/>
</dbReference>
<keyword evidence="3" id="KW-0479">Metal-binding</keyword>
<protein>
    <submittedName>
        <fullName evidence="7">Histone deacetylase family protein</fullName>
    </submittedName>
</protein>
<dbReference type="InterPro" id="IPR023801">
    <property type="entry name" value="His_deacetylse_dom"/>
</dbReference>
<dbReference type="GO" id="GO:0016787">
    <property type="term" value="F:hydrolase activity"/>
    <property type="evidence" value="ECO:0007669"/>
    <property type="project" value="UniProtKB-KW"/>
</dbReference>
<evidence type="ECO:0000256" key="2">
    <source>
        <dbReference type="ARBA" id="ARBA00005947"/>
    </source>
</evidence>
<comment type="cofactor">
    <cofactor evidence="1">
        <name>Zn(2+)</name>
        <dbReference type="ChEBI" id="CHEBI:29105"/>
    </cofactor>
</comment>
<accession>A0A6A7Y3Y9</accession>
<dbReference type="Pfam" id="PF00850">
    <property type="entry name" value="Hist_deacetyl"/>
    <property type="match status" value="1"/>
</dbReference>
<dbReference type="Gene3D" id="3.40.800.20">
    <property type="entry name" value="Histone deacetylase domain"/>
    <property type="match status" value="1"/>
</dbReference>
<comment type="caution">
    <text evidence="7">The sequence shown here is derived from an EMBL/GenBank/DDBJ whole genome shotgun (WGS) entry which is preliminary data.</text>
</comment>
<evidence type="ECO:0000256" key="4">
    <source>
        <dbReference type="ARBA" id="ARBA00022801"/>
    </source>
</evidence>
<dbReference type="AlphaFoldDB" id="A0A6A7Y3Y9"/>
<dbReference type="PANTHER" id="PTHR10625">
    <property type="entry name" value="HISTONE DEACETYLASE HDAC1-RELATED"/>
    <property type="match status" value="1"/>
</dbReference>
<sequence length="345" mass="37649">MKTIYSENHRLHHTRAELVSGKMVPAFEYPRRAEIVIERIRAVGLGPILEPRALGLEAAKRVHAPRFVDFLEGAWDAWVARQGDETDALAFTWPTRSLRDVEPKTIEGQLGFYSFDAGCGITKGTFAAARSAVEVALTGVALLQEGESSVFSLCRPPGHHAASDQMGGYCYLNNAAIAAQALTDQGRRVAILDVDYHHGNGTQQIFYDRADVLFVSLHGTPETEYPFFLGYADETGFGAGEGANLNFPLPFGTLWGAFDEALQTGCRKVKDWGADTLVVSLGLDTYEEDPISKFKLKSEDFLRMGERIAALGLPTLFVFEGGYAVEPLGINTANVLSGFEGAHKL</sequence>
<dbReference type="InterPro" id="IPR037138">
    <property type="entry name" value="His_deacetylse_dom_sf"/>
</dbReference>
<dbReference type="GO" id="GO:0004407">
    <property type="term" value="F:histone deacetylase activity"/>
    <property type="evidence" value="ECO:0007669"/>
    <property type="project" value="TreeGrafter"/>
</dbReference>
<dbReference type="CDD" id="cd10001">
    <property type="entry name" value="HDAC_classII_APAH"/>
    <property type="match status" value="1"/>
</dbReference>
<comment type="similarity">
    <text evidence="2">Belongs to the histone deacetylase family.</text>
</comment>
<keyword evidence="4" id="KW-0378">Hydrolase</keyword>
<evidence type="ECO:0000313" key="8">
    <source>
        <dbReference type="Proteomes" id="UP000332515"/>
    </source>
</evidence>
<reference evidence="7 8" key="1">
    <citation type="submission" date="2019-09" db="EMBL/GenBank/DDBJ databases">
        <title>Segnochrobactrum spirostomi gen. nov., sp. nov., isolated from the ciliate Spirostomum cf. yagiui and description of a novel family, Segnochrobactraceae fam. nov. within the order Rhizobiales of the class Alphaproteobacteria.</title>
        <authorList>
            <person name="Akter S."/>
            <person name="Shazib S.U.A."/>
            <person name="Shin M.K."/>
        </authorList>
    </citation>
    <scope>NUCLEOTIDE SEQUENCE [LARGE SCALE GENOMIC DNA]</scope>
    <source>
        <strain evidence="7 8">Sp-1</strain>
    </source>
</reference>